<organism evidence="2">
    <name type="scientific">bioreactor metagenome</name>
    <dbReference type="NCBI Taxonomy" id="1076179"/>
    <lineage>
        <taxon>unclassified sequences</taxon>
        <taxon>metagenomes</taxon>
        <taxon>ecological metagenomes</taxon>
    </lineage>
</organism>
<keyword evidence="1" id="KW-0472">Membrane</keyword>
<comment type="caution">
    <text evidence="2">The sequence shown here is derived from an EMBL/GenBank/DDBJ whole genome shotgun (WGS) entry which is preliminary data.</text>
</comment>
<feature type="transmembrane region" description="Helical" evidence="1">
    <location>
        <begin position="337"/>
        <end position="360"/>
    </location>
</feature>
<evidence type="ECO:0000256" key="1">
    <source>
        <dbReference type="SAM" id="Phobius"/>
    </source>
</evidence>
<proteinExistence type="predicted"/>
<keyword evidence="1" id="KW-1133">Transmembrane helix</keyword>
<dbReference type="AlphaFoldDB" id="A0A644V668"/>
<feature type="transmembrane region" description="Helical" evidence="1">
    <location>
        <begin position="233"/>
        <end position="259"/>
    </location>
</feature>
<feature type="transmembrane region" description="Helical" evidence="1">
    <location>
        <begin position="61"/>
        <end position="84"/>
    </location>
</feature>
<dbReference type="EMBL" id="VSSQ01000223">
    <property type="protein sequence ID" value="MPL86535.1"/>
    <property type="molecule type" value="Genomic_DNA"/>
</dbReference>
<evidence type="ECO:0000313" key="2">
    <source>
        <dbReference type="EMBL" id="MPL86535.1"/>
    </source>
</evidence>
<keyword evidence="1" id="KW-0812">Transmembrane</keyword>
<reference evidence="2" key="1">
    <citation type="submission" date="2019-08" db="EMBL/GenBank/DDBJ databases">
        <authorList>
            <person name="Kucharzyk K."/>
            <person name="Murdoch R.W."/>
            <person name="Higgins S."/>
            <person name="Loffler F."/>
        </authorList>
    </citation>
    <scope>NUCLEOTIDE SEQUENCE</scope>
</reference>
<accession>A0A644V668</accession>
<feature type="transmembrane region" description="Helical" evidence="1">
    <location>
        <begin position="21"/>
        <end position="41"/>
    </location>
</feature>
<feature type="transmembrane region" description="Helical" evidence="1">
    <location>
        <begin position="163"/>
        <end position="190"/>
    </location>
</feature>
<gene>
    <name evidence="2" type="ORF">SDC9_32517</name>
</gene>
<name>A0A644V668_9ZZZZ</name>
<feature type="transmembrane region" description="Helical" evidence="1">
    <location>
        <begin position="404"/>
        <end position="422"/>
    </location>
</feature>
<protein>
    <recommendedName>
        <fullName evidence="3">Citrate transporter-like domain-containing protein</fullName>
    </recommendedName>
</protein>
<evidence type="ECO:0008006" key="3">
    <source>
        <dbReference type="Google" id="ProtNLM"/>
    </source>
</evidence>
<feature type="transmembrane region" description="Helical" evidence="1">
    <location>
        <begin position="372"/>
        <end position="392"/>
    </location>
</feature>
<feature type="transmembrane region" description="Helical" evidence="1">
    <location>
        <begin position="308"/>
        <end position="331"/>
    </location>
</feature>
<feature type="transmembrane region" description="Helical" evidence="1">
    <location>
        <begin position="279"/>
        <end position="296"/>
    </location>
</feature>
<sequence length="423" mass="43019">MDVAQGLMVLTLLLMVTGKTPIYLTAIIGSTIAALVAGFPLAGKAEITILKLINGGLNPVIADMAGVLMFIGIMTKIGFLDVIIRKIMQIGSRIGGAAGITAAGSLVAGIIGALTGFTQPAVTAVITGPAAIKLGQDPNKTAGLAAHAGHFGNFAGFTHPTQVAVVATAAIGFGKINVVGAIVGISIIWFSYMRLRREAKSEGREIMAEQQAAVEKELASNSTTAVTTALLPFLLFVLGFVLGYPVFLVGVIAAIFAGILGKVAMGDGEAAMLDGVAKIATPLVATIGFLYMSGVMSKIGLVKTISDLLGPIVSISPVFVMLFVSSIAGFLTQSNAASVAIVVPFLKVVLGLGADPLAAACAAAGGSAVWQYFLTGGPVAALSTVIAVVPGSDLKKANKFQRPAMVFGFIILFICVAVVNAMA</sequence>
<feature type="transmembrane region" description="Helical" evidence="1">
    <location>
        <begin position="96"/>
        <end position="117"/>
    </location>
</feature>